<dbReference type="Gene3D" id="3.40.50.150">
    <property type="entry name" value="Vaccinia Virus protein VP39"/>
    <property type="match status" value="1"/>
</dbReference>
<proteinExistence type="predicted"/>
<evidence type="ECO:0000313" key="2">
    <source>
        <dbReference type="EMBL" id="TBL75117.1"/>
    </source>
</evidence>
<dbReference type="CDD" id="cd02440">
    <property type="entry name" value="AdoMet_MTases"/>
    <property type="match status" value="1"/>
</dbReference>
<dbReference type="OrthoDB" id="9760689at2"/>
<evidence type="ECO:0000313" key="3">
    <source>
        <dbReference type="Proteomes" id="UP000293142"/>
    </source>
</evidence>
<feature type="domain" description="Methyltransferase type 11" evidence="1">
    <location>
        <begin position="39"/>
        <end position="128"/>
    </location>
</feature>
<keyword evidence="2" id="KW-0489">Methyltransferase</keyword>
<dbReference type="GO" id="GO:0032259">
    <property type="term" value="P:methylation"/>
    <property type="evidence" value="ECO:0007669"/>
    <property type="project" value="UniProtKB-KW"/>
</dbReference>
<comment type="caution">
    <text evidence="2">The sequence shown here is derived from an EMBL/GenBank/DDBJ whole genome shotgun (WGS) entry which is preliminary data.</text>
</comment>
<dbReference type="InterPro" id="IPR029063">
    <property type="entry name" value="SAM-dependent_MTases_sf"/>
</dbReference>
<organism evidence="2 3">
    <name type="scientific">Paenibacillus thalictri</name>
    <dbReference type="NCBI Taxonomy" id="2527873"/>
    <lineage>
        <taxon>Bacteria</taxon>
        <taxon>Bacillati</taxon>
        <taxon>Bacillota</taxon>
        <taxon>Bacilli</taxon>
        <taxon>Bacillales</taxon>
        <taxon>Paenibacillaceae</taxon>
        <taxon>Paenibacillus</taxon>
    </lineage>
</organism>
<evidence type="ECO:0000259" key="1">
    <source>
        <dbReference type="Pfam" id="PF08241"/>
    </source>
</evidence>
<dbReference type="EMBL" id="SIRE01000018">
    <property type="protein sequence ID" value="TBL75117.1"/>
    <property type="molecule type" value="Genomic_DNA"/>
</dbReference>
<dbReference type="PANTHER" id="PTHR43861">
    <property type="entry name" value="TRANS-ACONITATE 2-METHYLTRANSFERASE-RELATED"/>
    <property type="match status" value="1"/>
</dbReference>
<dbReference type="PANTHER" id="PTHR43861:SF1">
    <property type="entry name" value="TRANS-ACONITATE 2-METHYLTRANSFERASE"/>
    <property type="match status" value="1"/>
</dbReference>
<dbReference type="GO" id="GO:0008757">
    <property type="term" value="F:S-adenosylmethionine-dependent methyltransferase activity"/>
    <property type="evidence" value="ECO:0007669"/>
    <property type="project" value="InterPro"/>
</dbReference>
<keyword evidence="2" id="KW-0808">Transferase</keyword>
<dbReference type="RefSeq" id="WP_131016012.1">
    <property type="nucleotide sequence ID" value="NZ_SIRE01000018.1"/>
</dbReference>
<gene>
    <name evidence="2" type="ORF">EYB31_24210</name>
</gene>
<dbReference type="Proteomes" id="UP000293142">
    <property type="component" value="Unassembled WGS sequence"/>
</dbReference>
<sequence length="258" mass="28885">MSSSNVWKPELYDHKLGMVAELGKGVVELLNPQKGETILDLGCGTGHLTKEIADLGAQVIGMDYSQPMIESASKQYPEIRFFVGDAEQFTVEERFDAVFSNAALHWMNRPERVVSCVWDALKPDGRFVAEFGGQSNVETVLNAMVQVLTQQFGIDASARNPWYFPSIGEYSKVLEHQGFRVTYALHFDRPTRMKDGELGINHWLASFGGDFFKGLSEADIAEACGKIAEMIKPRLFYDGAWHIDYKRLRIVAVKPGEA</sequence>
<accession>A0A4Q9DMS7</accession>
<reference evidence="2 3" key="1">
    <citation type="submission" date="2019-02" db="EMBL/GenBank/DDBJ databases">
        <title>Paenibacillus sp. nov., isolated from surface-sterilized tissue of Thalictrum simplex L.</title>
        <authorList>
            <person name="Tuo L."/>
        </authorList>
    </citation>
    <scope>NUCLEOTIDE SEQUENCE [LARGE SCALE GENOMIC DNA]</scope>
    <source>
        <strain evidence="2 3">N2SHLJ1</strain>
    </source>
</reference>
<protein>
    <submittedName>
        <fullName evidence="2">Class I SAM-dependent methyltransferase</fullName>
    </submittedName>
</protein>
<keyword evidence="3" id="KW-1185">Reference proteome</keyword>
<dbReference type="AlphaFoldDB" id="A0A4Q9DMS7"/>
<name>A0A4Q9DMS7_9BACL</name>
<dbReference type="Pfam" id="PF08241">
    <property type="entry name" value="Methyltransf_11"/>
    <property type="match status" value="1"/>
</dbReference>
<dbReference type="InterPro" id="IPR013216">
    <property type="entry name" value="Methyltransf_11"/>
</dbReference>
<dbReference type="SUPFAM" id="SSF53335">
    <property type="entry name" value="S-adenosyl-L-methionine-dependent methyltransferases"/>
    <property type="match status" value="1"/>
</dbReference>